<keyword evidence="6 9" id="KW-0406">Ion transport</keyword>
<reference evidence="10" key="2">
    <citation type="journal article" date="2021" name="Sci. Rep.">
        <title>The distribution of antibiotic resistance genes in chicken gut microbiota commensals.</title>
        <authorList>
            <person name="Juricova H."/>
            <person name="Matiasovicova J."/>
            <person name="Kubasova T."/>
            <person name="Cejkova D."/>
            <person name="Rychlik I."/>
        </authorList>
    </citation>
    <scope>NUCLEOTIDE SEQUENCE</scope>
    <source>
        <strain evidence="10">An420c</strain>
    </source>
</reference>
<dbReference type="Proteomes" id="UP000713880">
    <property type="component" value="Unassembled WGS sequence"/>
</dbReference>
<keyword evidence="2 9" id="KW-0813">Transport</keyword>
<dbReference type="SUPFAM" id="SSF81330">
    <property type="entry name" value="Gated mechanosensitive channel"/>
    <property type="match status" value="1"/>
</dbReference>
<dbReference type="AlphaFoldDB" id="A0A939BAQ5"/>
<evidence type="ECO:0000256" key="4">
    <source>
        <dbReference type="ARBA" id="ARBA00022692"/>
    </source>
</evidence>
<sequence>MTKFVEEFKTFALRGNALDMAVGVIIGGAFTSIVTSLTDNFINPILNFVTGGKMYSFEDIAGFASAFISSVVNFLIMAFVLFCILKAMNTLMDLGKKKMAAEAEAAAPTTKICPFCKSEIAIEATRCPHCTSVLEEEAKTEEPAAPETV</sequence>
<dbReference type="EMBL" id="JACJLV010000023">
    <property type="protein sequence ID" value="MBM6827033.1"/>
    <property type="molecule type" value="Genomic_DNA"/>
</dbReference>
<protein>
    <recommendedName>
        <fullName evidence="9">Large-conductance mechanosensitive channel</fullName>
    </recommendedName>
</protein>
<keyword evidence="5 9" id="KW-1133">Transmembrane helix</keyword>
<dbReference type="InterPro" id="IPR037673">
    <property type="entry name" value="MSC/AndL"/>
</dbReference>
<keyword evidence="7 9" id="KW-0472">Membrane</keyword>
<evidence type="ECO:0000256" key="5">
    <source>
        <dbReference type="ARBA" id="ARBA00022989"/>
    </source>
</evidence>
<feature type="transmembrane region" description="Helical" evidence="9">
    <location>
        <begin position="62"/>
        <end position="88"/>
    </location>
</feature>
<evidence type="ECO:0000256" key="1">
    <source>
        <dbReference type="ARBA" id="ARBA00004141"/>
    </source>
</evidence>
<dbReference type="Gene3D" id="1.10.1200.120">
    <property type="entry name" value="Large-conductance mechanosensitive channel, MscL, domain 1"/>
    <property type="match status" value="1"/>
</dbReference>
<dbReference type="GO" id="GO:0005886">
    <property type="term" value="C:plasma membrane"/>
    <property type="evidence" value="ECO:0007669"/>
    <property type="project" value="UniProtKB-SubCell"/>
</dbReference>
<comment type="subcellular location">
    <subcellularLocation>
        <location evidence="9">Cell membrane</location>
        <topology evidence="9">Multi-pass membrane protein</topology>
    </subcellularLocation>
    <subcellularLocation>
        <location evidence="1">Membrane</location>
        <topology evidence="1">Multi-pass membrane protein</topology>
    </subcellularLocation>
</comment>
<evidence type="ECO:0000256" key="7">
    <source>
        <dbReference type="ARBA" id="ARBA00023136"/>
    </source>
</evidence>
<dbReference type="PANTHER" id="PTHR30266:SF2">
    <property type="entry name" value="LARGE-CONDUCTANCE MECHANOSENSITIVE CHANNEL"/>
    <property type="match status" value="1"/>
</dbReference>
<comment type="similarity">
    <text evidence="9">Belongs to the MscL family.</text>
</comment>
<dbReference type="GO" id="GO:0008381">
    <property type="term" value="F:mechanosensitive monoatomic ion channel activity"/>
    <property type="evidence" value="ECO:0007669"/>
    <property type="project" value="UniProtKB-UniRule"/>
</dbReference>
<keyword evidence="4 9" id="KW-0812">Transmembrane</keyword>
<organism evidence="10 11">
    <name type="scientific">Mordavella massiliensis</name>
    <dbReference type="NCBI Taxonomy" id="1871024"/>
    <lineage>
        <taxon>Bacteria</taxon>
        <taxon>Bacillati</taxon>
        <taxon>Bacillota</taxon>
        <taxon>Clostridia</taxon>
        <taxon>Eubacteriales</taxon>
        <taxon>Clostridiaceae</taxon>
        <taxon>Mordavella</taxon>
    </lineage>
</organism>
<feature type="transmembrane region" description="Helical" evidence="9">
    <location>
        <begin position="21"/>
        <end position="42"/>
    </location>
</feature>
<dbReference type="PANTHER" id="PTHR30266">
    <property type="entry name" value="MECHANOSENSITIVE CHANNEL MSCL"/>
    <property type="match status" value="1"/>
</dbReference>
<dbReference type="InterPro" id="IPR001185">
    <property type="entry name" value="MS_channel"/>
</dbReference>
<accession>A0A939BAQ5</accession>
<evidence type="ECO:0000256" key="3">
    <source>
        <dbReference type="ARBA" id="ARBA00022475"/>
    </source>
</evidence>
<proteinExistence type="inferred from homology"/>
<comment type="function">
    <text evidence="9">Channel that opens in response to stretch forces in the membrane lipid bilayer. May participate in the regulation of osmotic pressure changes within the cell.</text>
</comment>
<evidence type="ECO:0000313" key="11">
    <source>
        <dbReference type="Proteomes" id="UP000713880"/>
    </source>
</evidence>
<dbReference type="HAMAP" id="MF_00115">
    <property type="entry name" value="MscL"/>
    <property type="match status" value="1"/>
</dbReference>
<reference evidence="10" key="1">
    <citation type="submission" date="2020-08" db="EMBL/GenBank/DDBJ databases">
        <authorList>
            <person name="Cejkova D."/>
            <person name="Kubasova T."/>
            <person name="Jahodarova E."/>
            <person name="Rychlik I."/>
        </authorList>
    </citation>
    <scope>NUCLEOTIDE SEQUENCE</scope>
    <source>
        <strain evidence="10">An420c</strain>
    </source>
</reference>
<keyword evidence="8 9" id="KW-0407">Ion channel</keyword>
<evidence type="ECO:0000256" key="2">
    <source>
        <dbReference type="ARBA" id="ARBA00022448"/>
    </source>
</evidence>
<evidence type="ECO:0000313" key="10">
    <source>
        <dbReference type="EMBL" id="MBM6827033.1"/>
    </source>
</evidence>
<name>A0A939BAQ5_9CLOT</name>
<evidence type="ECO:0000256" key="8">
    <source>
        <dbReference type="ARBA" id="ARBA00023303"/>
    </source>
</evidence>
<evidence type="ECO:0000256" key="9">
    <source>
        <dbReference type="HAMAP-Rule" id="MF_00115"/>
    </source>
</evidence>
<dbReference type="InterPro" id="IPR036019">
    <property type="entry name" value="MscL_channel"/>
</dbReference>
<gene>
    <name evidence="9 10" type="primary">mscL</name>
    <name evidence="10" type="ORF">H6A13_07975</name>
</gene>
<keyword evidence="11" id="KW-1185">Reference proteome</keyword>
<comment type="caution">
    <text evidence="10">The sequence shown here is derived from an EMBL/GenBank/DDBJ whole genome shotgun (WGS) entry which is preliminary data.</text>
</comment>
<comment type="subunit">
    <text evidence="9">Homopentamer.</text>
</comment>
<dbReference type="PRINTS" id="PR01264">
    <property type="entry name" value="MECHCHANNEL"/>
</dbReference>
<evidence type="ECO:0000256" key="6">
    <source>
        <dbReference type="ARBA" id="ARBA00023065"/>
    </source>
</evidence>
<keyword evidence="3 9" id="KW-1003">Cell membrane</keyword>
<dbReference type="Pfam" id="PF01741">
    <property type="entry name" value="MscL"/>
    <property type="match status" value="1"/>
</dbReference>
<dbReference type="NCBIfam" id="TIGR00220">
    <property type="entry name" value="mscL"/>
    <property type="match status" value="1"/>
</dbReference>